<accession>A0A1I1P143</accession>
<proteinExistence type="predicted"/>
<organism evidence="2 3">
    <name type="scientific">Pseudoalteromonas denitrificans DSM 6059</name>
    <dbReference type="NCBI Taxonomy" id="1123010"/>
    <lineage>
        <taxon>Bacteria</taxon>
        <taxon>Pseudomonadati</taxon>
        <taxon>Pseudomonadota</taxon>
        <taxon>Gammaproteobacteria</taxon>
        <taxon>Alteromonadales</taxon>
        <taxon>Pseudoalteromonadaceae</taxon>
        <taxon>Pseudoalteromonas</taxon>
    </lineage>
</organism>
<evidence type="ECO:0000313" key="3">
    <source>
        <dbReference type="Proteomes" id="UP000198862"/>
    </source>
</evidence>
<dbReference type="OrthoDB" id="6303212at2"/>
<evidence type="ECO:0000256" key="1">
    <source>
        <dbReference type="SAM" id="SignalP"/>
    </source>
</evidence>
<dbReference type="STRING" id="1123010.SAMN02745724_03208"/>
<keyword evidence="3" id="KW-1185">Reference proteome</keyword>
<dbReference type="RefSeq" id="WP_091986487.1">
    <property type="nucleotide sequence ID" value="NZ_FOLO01000027.1"/>
</dbReference>
<gene>
    <name evidence="2" type="ORF">SAMN02745724_03208</name>
</gene>
<reference evidence="2 3" key="1">
    <citation type="submission" date="2016-10" db="EMBL/GenBank/DDBJ databases">
        <authorList>
            <person name="de Groot N.N."/>
        </authorList>
    </citation>
    <scope>NUCLEOTIDE SEQUENCE [LARGE SCALE GENOMIC DNA]</scope>
    <source>
        <strain evidence="2 3">DSM 6059</strain>
    </source>
</reference>
<dbReference type="AlphaFoldDB" id="A0A1I1P143"/>
<sequence>MKKTIIFLQIISVIFSFPVNAVTLSLTTFKAAASNSSGHCVQIPDYFYGFRELNYALNKKLISTEAYNWAKQYHYYPVIDRHEAIGAVCRFKPLDICLMQVQRYPCYIQKYF</sequence>
<protein>
    <submittedName>
        <fullName evidence="2">Uncharacterized protein</fullName>
    </submittedName>
</protein>
<name>A0A1I1P143_9GAMM</name>
<feature type="chain" id="PRO_5011721547" evidence="1">
    <location>
        <begin position="22"/>
        <end position="112"/>
    </location>
</feature>
<feature type="signal peptide" evidence="1">
    <location>
        <begin position="1"/>
        <end position="21"/>
    </location>
</feature>
<evidence type="ECO:0000313" key="2">
    <source>
        <dbReference type="EMBL" id="SFD01448.1"/>
    </source>
</evidence>
<dbReference type="EMBL" id="FOLO01000027">
    <property type="protein sequence ID" value="SFD01448.1"/>
    <property type="molecule type" value="Genomic_DNA"/>
</dbReference>
<keyword evidence="1" id="KW-0732">Signal</keyword>
<dbReference type="Proteomes" id="UP000198862">
    <property type="component" value="Unassembled WGS sequence"/>
</dbReference>